<organism evidence="2 3">
    <name type="scientific">Paenibacillus pseudetheri</name>
    <dbReference type="NCBI Taxonomy" id="2897682"/>
    <lineage>
        <taxon>Bacteria</taxon>
        <taxon>Bacillati</taxon>
        <taxon>Bacillota</taxon>
        <taxon>Bacilli</taxon>
        <taxon>Bacillales</taxon>
        <taxon>Paenibacillaceae</taxon>
        <taxon>Paenibacillus</taxon>
    </lineage>
</organism>
<dbReference type="Proteomes" id="UP000838749">
    <property type="component" value="Unassembled WGS sequence"/>
</dbReference>
<dbReference type="EMBL" id="CAKMAB010000028">
    <property type="protein sequence ID" value="CAH1058058.1"/>
    <property type="molecule type" value="Genomic_DNA"/>
</dbReference>
<protein>
    <submittedName>
        <fullName evidence="2">Uncharacterized protein</fullName>
    </submittedName>
</protein>
<feature type="transmembrane region" description="Helical" evidence="1">
    <location>
        <begin position="13"/>
        <end position="31"/>
    </location>
</feature>
<keyword evidence="1" id="KW-1133">Transmembrane helix</keyword>
<proteinExistence type="predicted"/>
<evidence type="ECO:0000313" key="2">
    <source>
        <dbReference type="EMBL" id="CAH1058058.1"/>
    </source>
</evidence>
<sequence length="55" mass="6844">MTTYRICLEVEKVWPFFWVIPFFSFQGFFYVQKHEKGEIEMDVYDNDWIKIDEVV</sequence>
<keyword evidence="1" id="KW-0812">Transmembrane</keyword>
<name>A0ABN8FJ03_9BACL</name>
<keyword evidence="3" id="KW-1185">Reference proteome</keyword>
<comment type="caution">
    <text evidence="2">The sequence shown here is derived from an EMBL/GenBank/DDBJ whole genome shotgun (WGS) entry which is preliminary data.</text>
</comment>
<accession>A0ABN8FJ03</accession>
<gene>
    <name evidence="2" type="ORF">PAECIP111894_04231</name>
</gene>
<evidence type="ECO:0000313" key="3">
    <source>
        <dbReference type="Proteomes" id="UP000838749"/>
    </source>
</evidence>
<reference evidence="2" key="1">
    <citation type="submission" date="2021-12" db="EMBL/GenBank/DDBJ databases">
        <authorList>
            <person name="Criscuolo A."/>
        </authorList>
    </citation>
    <scope>NUCLEOTIDE SEQUENCE</scope>
    <source>
        <strain evidence="2">CIP111894</strain>
    </source>
</reference>
<keyword evidence="1" id="KW-0472">Membrane</keyword>
<evidence type="ECO:0000256" key="1">
    <source>
        <dbReference type="SAM" id="Phobius"/>
    </source>
</evidence>